<name>A0A975ND18_9BRAD</name>
<dbReference type="Gene3D" id="3.90.640.10">
    <property type="entry name" value="Actin, Chain A, domain 4"/>
    <property type="match status" value="1"/>
</dbReference>
<proteinExistence type="predicted"/>
<dbReference type="InterPro" id="IPR013126">
    <property type="entry name" value="Hsp_70_fam"/>
</dbReference>
<dbReference type="InterPro" id="IPR042054">
    <property type="entry name" value="YegD-like"/>
</dbReference>
<dbReference type="AlphaFoldDB" id="A0A975ND18"/>
<dbReference type="PANTHER" id="PTHR19375">
    <property type="entry name" value="HEAT SHOCK PROTEIN 70KDA"/>
    <property type="match status" value="1"/>
</dbReference>
<evidence type="ECO:0000313" key="3">
    <source>
        <dbReference type="EMBL" id="QWG12873.1"/>
    </source>
</evidence>
<evidence type="ECO:0000256" key="2">
    <source>
        <dbReference type="ARBA" id="ARBA00022840"/>
    </source>
</evidence>
<gene>
    <name evidence="3" type="ORF">KMZ29_24830</name>
</gene>
<dbReference type="Pfam" id="PF00012">
    <property type="entry name" value="HSP70"/>
    <property type="match status" value="2"/>
</dbReference>
<dbReference type="EMBL" id="CP076134">
    <property type="protein sequence ID" value="QWG12873.1"/>
    <property type="molecule type" value="Genomic_DNA"/>
</dbReference>
<dbReference type="InterPro" id="IPR043129">
    <property type="entry name" value="ATPase_NBD"/>
</dbReference>
<dbReference type="GO" id="GO:0140662">
    <property type="term" value="F:ATP-dependent protein folding chaperone"/>
    <property type="evidence" value="ECO:0007669"/>
    <property type="project" value="InterPro"/>
</dbReference>
<accession>A0A975ND18</accession>
<organism evidence="3 4">
    <name type="scientific">Bradyrhizobium sediminis</name>
    <dbReference type="NCBI Taxonomy" id="2840469"/>
    <lineage>
        <taxon>Bacteria</taxon>
        <taxon>Pseudomonadati</taxon>
        <taxon>Pseudomonadota</taxon>
        <taxon>Alphaproteobacteria</taxon>
        <taxon>Hyphomicrobiales</taxon>
        <taxon>Nitrobacteraceae</taxon>
        <taxon>Bradyrhizobium</taxon>
    </lineage>
</organism>
<dbReference type="Proteomes" id="UP000680839">
    <property type="component" value="Chromosome"/>
</dbReference>
<keyword evidence="1" id="KW-0547">Nucleotide-binding</keyword>
<sequence length="418" mass="45201">MSICGLDFGTSNTTLGTIVGDAPVLTALEAGHTTIPSAIFYQADGGVLIGRKAIETYVEGAPGRLMRSLKSVLGTALIEETTRLGRERTSFRDVIAYYLGAVKRRAEQATGRELRDVVHGRPVHFVDNADDADRKAEQTLREIAREIGFGEVTFQFEPIAAALDYERQIGSEEIALIADIGGGTSDFSIVRLGPQRHGRSDRASDILANDGVRIGGTDFDRQLSLGVIMPLFGFGSAMKRPGLDVPSSYFHDLATWSNINRMYEPRVLAGIRQVRQEASEPDLLDRLVRVVDEQRGHTLAMEVEEAKIALSDSRRANIPLEWVAPGLGAAIGRPDLVSHTRQLAGRIAARIKICLTQAQLSAGDIDAVFLTGGSVRLAHVRKAITKALPSARIVEGDTFGAVGKGLTLEALRRYGPGH</sequence>
<dbReference type="CDD" id="cd10231">
    <property type="entry name" value="ASKHA_NBD_HSP70_YegD-like"/>
    <property type="match status" value="1"/>
</dbReference>
<dbReference type="RefSeq" id="WP_215621644.1">
    <property type="nucleotide sequence ID" value="NZ_CP076134.1"/>
</dbReference>
<keyword evidence="2" id="KW-0067">ATP-binding</keyword>
<dbReference type="Gene3D" id="3.30.420.40">
    <property type="match status" value="3"/>
</dbReference>
<evidence type="ECO:0000313" key="4">
    <source>
        <dbReference type="Proteomes" id="UP000680839"/>
    </source>
</evidence>
<dbReference type="SUPFAM" id="SSF53067">
    <property type="entry name" value="Actin-like ATPase domain"/>
    <property type="match status" value="2"/>
</dbReference>
<dbReference type="GO" id="GO:0005524">
    <property type="term" value="F:ATP binding"/>
    <property type="evidence" value="ECO:0007669"/>
    <property type="project" value="UniProtKB-KW"/>
</dbReference>
<evidence type="ECO:0000256" key="1">
    <source>
        <dbReference type="ARBA" id="ARBA00022741"/>
    </source>
</evidence>
<protein>
    <submittedName>
        <fullName evidence="3">Hsp70 family protein</fullName>
    </submittedName>
</protein>
<reference evidence="3" key="1">
    <citation type="submission" date="2021-06" db="EMBL/GenBank/DDBJ databases">
        <title>Bradyrhizobium sp. S2-20-1 Genome sequencing.</title>
        <authorList>
            <person name="Jin L."/>
        </authorList>
    </citation>
    <scope>NUCLEOTIDE SEQUENCE</scope>
    <source>
        <strain evidence="3">S2-20-1</strain>
    </source>
</reference>